<dbReference type="InParanoid" id="A0A0C3CHW3"/>
<dbReference type="AlphaFoldDB" id="A0A0C3CHW3"/>
<reference evidence="2" key="2">
    <citation type="submission" date="2015-01" db="EMBL/GenBank/DDBJ databases">
        <title>Evolutionary Origins and Diversification of the Mycorrhizal Mutualists.</title>
        <authorList>
            <consortium name="DOE Joint Genome Institute"/>
            <consortium name="Mycorrhizal Genomics Consortium"/>
            <person name="Kohler A."/>
            <person name="Kuo A."/>
            <person name="Nagy L.G."/>
            <person name="Floudas D."/>
            <person name="Copeland A."/>
            <person name="Barry K.W."/>
            <person name="Cichocki N."/>
            <person name="Veneault-Fourrey C."/>
            <person name="LaButti K."/>
            <person name="Lindquist E.A."/>
            <person name="Lipzen A."/>
            <person name="Lundell T."/>
            <person name="Morin E."/>
            <person name="Murat C."/>
            <person name="Riley R."/>
            <person name="Ohm R."/>
            <person name="Sun H."/>
            <person name="Tunlid A."/>
            <person name="Henrissat B."/>
            <person name="Grigoriev I.V."/>
            <person name="Hibbett D.S."/>
            <person name="Martin F."/>
        </authorList>
    </citation>
    <scope>NUCLEOTIDE SEQUENCE [LARGE SCALE GENOMIC DNA]</scope>
    <source>
        <strain evidence="2">F 1598</strain>
    </source>
</reference>
<dbReference type="HOGENOM" id="CLU_2159349_0_0_1"/>
<name>A0A0C3CHW3_PILCF</name>
<organism evidence="1 2">
    <name type="scientific">Piloderma croceum (strain F 1598)</name>
    <dbReference type="NCBI Taxonomy" id="765440"/>
    <lineage>
        <taxon>Eukaryota</taxon>
        <taxon>Fungi</taxon>
        <taxon>Dikarya</taxon>
        <taxon>Basidiomycota</taxon>
        <taxon>Agaricomycotina</taxon>
        <taxon>Agaricomycetes</taxon>
        <taxon>Agaricomycetidae</taxon>
        <taxon>Atheliales</taxon>
        <taxon>Atheliaceae</taxon>
        <taxon>Piloderma</taxon>
    </lineage>
</organism>
<gene>
    <name evidence="1" type="ORF">PILCRDRAFT_222404</name>
</gene>
<evidence type="ECO:0000313" key="1">
    <source>
        <dbReference type="EMBL" id="KIM89377.1"/>
    </source>
</evidence>
<dbReference type="Proteomes" id="UP000054166">
    <property type="component" value="Unassembled WGS sequence"/>
</dbReference>
<keyword evidence="2" id="KW-1185">Reference proteome</keyword>
<accession>A0A0C3CHW3</accession>
<reference evidence="1 2" key="1">
    <citation type="submission" date="2014-04" db="EMBL/GenBank/DDBJ databases">
        <authorList>
            <consortium name="DOE Joint Genome Institute"/>
            <person name="Kuo A."/>
            <person name="Tarkka M."/>
            <person name="Buscot F."/>
            <person name="Kohler A."/>
            <person name="Nagy L.G."/>
            <person name="Floudas D."/>
            <person name="Copeland A."/>
            <person name="Barry K.W."/>
            <person name="Cichocki N."/>
            <person name="Veneault-Fourrey C."/>
            <person name="LaButti K."/>
            <person name="Lindquist E.A."/>
            <person name="Lipzen A."/>
            <person name="Lundell T."/>
            <person name="Morin E."/>
            <person name="Murat C."/>
            <person name="Sun H."/>
            <person name="Tunlid A."/>
            <person name="Henrissat B."/>
            <person name="Grigoriev I.V."/>
            <person name="Hibbett D.S."/>
            <person name="Martin F."/>
            <person name="Nordberg H.P."/>
            <person name="Cantor M.N."/>
            <person name="Hua S.X."/>
        </authorList>
    </citation>
    <scope>NUCLEOTIDE SEQUENCE [LARGE SCALE GENOMIC DNA]</scope>
    <source>
        <strain evidence="1 2">F 1598</strain>
    </source>
</reference>
<sequence length="111" mass="12300">MAHLGSASQCKSGNNAIYFRRLHTGTAQNSTRPTSTLLCQLHFFVYFGNQLDGIVDSFVGCPHASTHEIICPGPPAHPPPSKTVRERTQLICAYYDYDVQFQQLRSSKAIS</sequence>
<proteinExistence type="predicted"/>
<protein>
    <submittedName>
        <fullName evidence="1">Uncharacterized protein</fullName>
    </submittedName>
</protein>
<evidence type="ECO:0000313" key="2">
    <source>
        <dbReference type="Proteomes" id="UP000054166"/>
    </source>
</evidence>
<dbReference type="EMBL" id="KN832975">
    <property type="protein sequence ID" value="KIM89377.1"/>
    <property type="molecule type" value="Genomic_DNA"/>
</dbReference>